<organism evidence="2 3">
    <name type="scientific">Aquilegia coerulea</name>
    <name type="common">Rocky mountain columbine</name>
    <dbReference type="NCBI Taxonomy" id="218851"/>
    <lineage>
        <taxon>Eukaryota</taxon>
        <taxon>Viridiplantae</taxon>
        <taxon>Streptophyta</taxon>
        <taxon>Embryophyta</taxon>
        <taxon>Tracheophyta</taxon>
        <taxon>Spermatophyta</taxon>
        <taxon>Magnoliopsida</taxon>
        <taxon>Ranunculales</taxon>
        <taxon>Ranunculaceae</taxon>
        <taxon>Thalictroideae</taxon>
        <taxon>Aquilegia</taxon>
    </lineage>
</organism>
<feature type="compositionally biased region" description="Basic and acidic residues" evidence="1">
    <location>
        <begin position="14"/>
        <end position="35"/>
    </location>
</feature>
<feature type="region of interest" description="Disordered" evidence="1">
    <location>
        <begin position="1"/>
        <end position="35"/>
    </location>
</feature>
<evidence type="ECO:0000313" key="3">
    <source>
        <dbReference type="Proteomes" id="UP000230069"/>
    </source>
</evidence>
<reference evidence="2 3" key="1">
    <citation type="submission" date="2017-09" db="EMBL/GenBank/DDBJ databases">
        <title>WGS assembly of Aquilegia coerulea Goldsmith.</title>
        <authorList>
            <person name="Hodges S."/>
            <person name="Kramer E."/>
            <person name="Nordborg M."/>
            <person name="Tomkins J."/>
            <person name="Borevitz J."/>
            <person name="Derieg N."/>
            <person name="Yan J."/>
            <person name="Mihaltcheva S."/>
            <person name="Hayes R.D."/>
            <person name="Rokhsar D."/>
        </authorList>
    </citation>
    <scope>NUCLEOTIDE SEQUENCE [LARGE SCALE GENOMIC DNA]</scope>
    <source>
        <strain evidence="3">cv. Goldsmith</strain>
    </source>
</reference>
<dbReference type="FunCoup" id="A0A2G5CGZ4">
    <property type="interactions" value="53"/>
</dbReference>
<feature type="compositionally biased region" description="Basic and acidic residues" evidence="1">
    <location>
        <begin position="66"/>
        <end position="78"/>
    </location>
</feature>
<protein>
    <submittedName>
        <fullName evidence="2">Uncharacterized protein</fullName>
    </submittedName>
</protein>
<gene>
    <name evidence="2" type="ORF">AQUCO_05500055v1</name>
</gene>
<dbReference type="AlphaFoldDB" id="A0A2G5CGZ4"/>
<dbReference type="OrthoDB" id="1907061at2759"/>
<proteinExistence type="predicted"/>
<name>A0A2G5CGZ4_AQUCA</name>
<accession>A0A2G5CGZ4</accession>
<dbReference type="GO" id="GO:0005829">
    <property type="term" value="C:cytosol"/>
    <property type="evidence" value="ECO:0007669"/>
    <property type="project" value="TreeGrafter"/>
</dbReference>
<dbReference type="GO" id="GO:0009631">
    <property type="term" value="P:cold acclimation"/>
    <property type="evidence" value="ECO:0007669"/>
    <property type="project" value="TreeGrafter"/>
</dbReference>
<dbReference type="PANTHER" id="PTHR47877">
    <property type="entry name" value="LATE EMBRYOGENESIS ABUNDANT DOMAIN-CONTAINING PROTEIN / LEA DOMAIN-CONTAINING PROTEIN"/>
    <property type="match status" value="1"/>
</dbReference>
<feature type="region of interest" description="Disordered" evidence="1">
    <location>
        <begin position="66"/>
        <end position="129"/>
    </location>
</feature>
<dbReference type="STRING" id="218851.A0A2G5CGZ4"/>
<keyword evidence="3" id="KW-1185">Reference proteome</keyword>
<dbReference type="PANTHER" id="PTHR47877:SF3">
    <property type="entry name" value="LATE EMBRYOGENESIS ABUNDANT DOMAIN-CONTAINING PROTEIN _ LEA DOMAIN-CONTAINING PROTEIN"/>
    <property type="match status" value="1"/>
</dbReference>
<dbReference type="InParanoid" id="A0A2G5CGZ4"/>
<dbReference type="EMBL" id="KZ305072">
    <property type="protein sequence ID" value="PIA30510.1"/>
    <property type="molecule type" value="Genomic_DNA"/>
</dbReference>
<feature type="compositionally biased region" description="Basic and acidic residues" evidence="1">
    <location>
        <begin position="257"/>
        <end position="291"/>
    </location>
</feature>
<feature type="region of interest" description="Disordered" evidence="1">
    <location>
        <begin position="257"/>
        <end position="294"/>
    </location>
</feature>
<feature type="compositionally biased region" description="Basic and acidic residues" evidence="1">
    <location>
        <begin position="89"/>
        <end position="103"/>
    </location>
</feature>
<evidence type="ECO:0000313" key="2">
    <source>
        <dbReference type="EMBL" id="PIA30510.1"/>
    </source>
</evidence>
<evidence type="ECO:0000256" key="1">
    <source>
        <dbReference type="SAM" id="MobiDB-lite"/>
    </source>
</evidence>
<sequence length="326" mass="34337">MKLAQHFEQLGGQEGHDRKEETQGEKESNKGEYSHTVEDIGKYRAQAQQNSIEAIRSAEERYAKAKEEVLSNKNDVKQSADQPQGVPKETGKARGGEAEKGGDVEGVARNAGQETSEKAGQGVKEAGEETSGIVSVGKTIIDYTKQTAEQAAHMAVEAKDVVVTKAGTAVHHAGGKAGQAKDTTIGVGKSATGTTAEAGKGAAGYVVNKAAQAKDVALETGLRAAHYTLKKVVEATEATADAGRKVVDATEEKAEVTKEEKFQKEQEAQEHEAKMRMEVEGEKGPDAKEQAEQGGSLLGTVGETLVDIGKTAKGLVTGQVPEQKDI</sequence>
<dbReference type="Proteomes" id="UP000230069">
    <property type="component" value="Unassembled WGS sequence"/>
</dbReference>